<evidence type="ECO:0000256" key="1">
    <source>
        <dbReference type="SAM" id="Phobius"/>
    </source>
</evidence>
<keyword evidence="4" id="KW-1185">Reference proteome</keyword>
<feature type="transmembrane region" description="Helical" evidence="1">
    <location>
        <begin position="117"/>
        <end position="135"/>
    </location>
</feature>
<sequence>MNGFHQQRFWKLILVAMFIPLAFIAFWPTPVDQPIDGQIADVLSLLHRHGLPLWFDYAFIEAFANILLFLPLGFVTRLAFPFKRWWQIGAFGLLVSGCIELGQLLFLHNRFASPSDIVTNTAGAVMGALLASLVVKAKRPAAFRQRAS</sequence>
<dbReference type="PANTHER" id="PTHR36834">
    <property type="entry name" value="MEMBRANE PROTEIN-RELATED"/>
    <property type="match status" value="1"/>
</dbReference>
<keyword evidence="1" id="KW-0472">Membrane</keyword>
<dbReference type="InterPro" id="IPR006976">
    <property type="entry name" value="VanZ-like"/>
</dbReference>
<evidence type="ECO:0000313" key="4">
    <source>
        <dbReference type="Proteomes" id="UP000198751"/>
    </source>
</evidence>
<name>A0A1H2B3U1_9MICC</name>
<dbReference type="AlphaFoldDB" id="A0A1H2B3U1"/>
<dbReference type="PANTHER" id="PTHR36834:SF1">
    <property type="entry name" value="INTEGRAL MEMBRANE PROTEIN"/>
    <property type="match status" value="1"/>
</dbReference>
<keyword evidence="1" id="KW-0812">Transmembrane</keyword>
<dbReference type="Proteomes" id="UP000198751">
    <property type="component" value="Chromosome I"/>
</dbReference>
<evidence type="ECO:0000259" key="2">
    <source>
        <dbReference type="Pfam" id="PF04892"/>
    </source>
</evidence>
<dbReference type="InterPro" id="IPR053150">
    <property type="entry name" value="Teicoplanin_resist-assoc"/>
</dbReference>
<accession>A0A1H2B3U1</accession>
<reference evidence="4" key="1">
    <citation type="submission" date="2016-10" db="EMBL/GenBank/DDBJ databases">
        <authorList>
            <person name="Varghese N."/>
            <person name="Submissions S."/>
        </authorList>
    </citation>
    <scope>NUCLEOTIDE SEQUENCE [LARGE SCALE GENOMIC DNA]</scope>
    <source>
        <strain evidence="4">IMMIB L-1606</strain>
    </source>
</reference>
<protein>
    <submittedName>
        <fullName evidence="3">VanZ like family protein</fullName>
    </submittedName>
</protein>
<gene>
    <name evidence="3" type="ORF">SAMN04489743_3413</name>
</gene>
<dbReference type="Pfam" id="PF04892">
    <property type="entry name" value="VanZ"/>
    <property type="match status" value="1"/>
</dbReference>
<feature type="transmembrane region" description="Helical" evidence="1">
    <location>
        <begin position="12"/>
        <end position="31"/>
    </location>
</feature>
<keyword evidence="1" id="KW-1133">Transmembrane helix</keyword>
<evidence type="ECO:0000313" key="3">
    <source>
        <dbReference type="EMBL" id="SDT52940.1"/>
    </source>
</evidence>
<feature type="domain" description="VanZ-like" evidence="2">
    <location>
        <begin position="39"/>
        <end position="134"/>
    </location>
</feature>
<proteinExistence type="predicted"/>
<dbReference type="EMBL" id="LT629779">
    <property type="protein sequence ID" value="SDT52940.1"/>
    <property type="molecule type" value="Genomic_DNA"/>
</dbReference>
<feature type="transmembrane region" description="Helical" evidence="1">
    <location>
        <begin position="51"/>
        <end position="73"/>
    </location>
</feature>
<feature type="transmembrane region" description="Helical" evidence="1">
    <location>
        <begin position="85"/>
        <end position="105"/>
    </location>
</feature>
<organism evidence="3 4">
    <name type="scientific">Pseudarthrobacter equi</name>
    <dbReference type="NCBI Taxonomy" id="728066"/>
    <lineage>
        <taxon>Bacteria</taxon>
        <taxon>Bacillati</taxon>
        <taxon>Actinomycetota</taxon>
        <taxon>Actinomycetes</taxon>
        <taxon>Micrococcales</taxon>
        <taxon>Micrococcaceae</taxon>
        <taxon>Pseudarthrobacter</taxon>
    </lineage>
</organism>